<evidence type="ECO:0000256" key="3">
    <source>
        <dbReference type="ARBA" id="ARBA00022694"/>
    </source>
</evidence>
<reference evidence="11 12" key="1">
    <citation type="journal article" date="2016" name="Nat. Commun.">
        <title>Thousands of microbial genomes shed light on interconnected biogeochemical processes in an aquifer system.</title>
        <authorList>
            <person name="Anantharaman K."/>
            <person name="Brown C.T."/>
            <person name="Hug L.A."/>
            <person name="Sharon I."/>
            <person name="Castelle C.J."/>
            <person name="Probst A.J."/>
            <person name="Thomas B.C."/>
            <person name="Singh A."/>
            <person name="Wilkins M.J."/>
            <person name="Karaoz U."/>
            <person name="Brodie E.L."/>
            <person name="Williams K.H."/>
            <person name="Hubbard S.S."/>
            <person name="Banfield J.F."/>
        </authorList>
    </citation>
    <scope>NUCLEOTIDE SEQUENCE [LARGE SCALE GENOMIC DNA]</scope>
</reference>
<accession>A0A1F5P3X6</accession>
<dbReference type="InterPro" id="IPR002646">
    <property type="entry name" value="PolA_pol_head_dom"/>
</dbReference>
<dbReference type="GO" id="GO:0046872">
    <property type="term" value="F:metal ion binding"/>
    <property type="evidence" value="ECO:0007669"/>
    <property type="project" value="UniProtKB-KW"/>
</dbReference>
<evidence type="ECO:0000256" key="7">
    <source>
        <dbReference type="ARBA" id="ARBA00022842"/>
    </source>
</evidence>
<keyword evidence="7" id="KW-0460">Magnesium</keyword>
<evidence type="ECO:0000256" key="9">
    <source>
        <dbReference type="RuleBase" id="RU003953"/>
    </source>
</evidence>
<evidence type="ECO:0000259" key="10">
    <source>
        <dbReference type="SMART" id="SM00471"/>
    </source>
</evidence>
<dbReference type="Pfam" id="PF01743">
    <property type="entry name" value="PolyA_pol"/>
    <property type="match status" value="1"/>
</dbReference>
<comment type="cofactor">
    <cofactor evidence="1">
        <name>Mg(2+)</name>
        <dbReference type="ChEBI" id="CHEBI:18420"/>
    </cofactor>
</comment>
<dbReference type="GO" id="GO:0008033">
    <property type="term" value="P:tRNA processing"/>
    <property type="evidence" value="ECO:0007669"/>
    <property type="project" value="UniProtKB-KW"/>
</dbReference>
<dbReference type="GO" id="GO:0000166">
    <property type="term" value="F:nucleotide binding"/>
    <property type="evidence" value="ECO:0007669"/>
    <property type="project" value="UniProtKB-KW"/>
</dbReference>
<evidence type="ECO:0000256" key="4">
    <source>
        <dbReference type="ARBA" id="ARBA00022695"/>
    </source>
</evidence>
<evidence type="ECO:0000256" key="2">
    <source>
        <dbReference type="ARBA" id="ARBA00022679"/>
    </source>
</evidence>
<keyword evidence="8 9" id="KW-0694">RNA-binding</keyword>
<dbReference type="Gene3D" id="1.10.246.80">
    <property type="match status" value="1"/>
</dbReference>
<dbReference type="Gene3D" id="1.10.3090.10">
    <property type="entry name" value="cca-adding enzyme, domain 2"/>
    <property type="match status" value="1"/>
</dbReference>
<dbReference type="InterPro" id="IPR043519">
    <property type="entry name" value="NT_sf"/>
</dbReference>
<dbReference type="InterPro" id="IPR006675">
    <property type="entry name" value="HDIG_dom"/>
</dbReference>
<evidence type="ECO:0000256" key="8">
    <source>
        <dbReference type="ARBA" id="ARBA00022884"/>
    </source>
</evidence>
<dbReference type="Pfam" id="PF13735">
    <property type="entry name" value="tRNA_NucTran2_2"/>
    <property type="match status" value="1"/>
</dbReference>
<sequence length="533" mass="59824">MAIRKIKNVPAVEFDFEIPKEVRAVAGLLGMNGFAAYLVGGCLRDLLLKRVPKDWDIATSAKPEEIQKLFSSFAEATEDKPATIYENEFGTVGIKTRSEDPTLAVVEVTTFRKDGKYSDSRHPDKITFAKTIEEDLGRRDFTCNAIAAELITNNSLPITGNSDSHKSSVISHQLGLVDPFNGLRDIEAKMIRAVGEPEKRFEEDALRLMRAVRFETQLGISNGWRIEETTGEAIRKLAGKLSLIAHERVRDEFEKIIMSRDASDGIRRLEDIGLLQHIIPELREGIDCGQNKHHIYTVFEHNVRALEHAAKEGYSLDVRLASLLHDVGKPKTKRGEGVNSTFYGHQVVGERMSREILSRLHFPKAVIDRVALLVREHMFMYDPDVVSIAGVRRLVKRVGAENMDALLEVREGDRIGSGVPKARPYRIRHLEAMIEKAKTDPISPKMLAVNGTDLMKELKVTPGPRLGKMIAILLEDVLEDTGMNDRKKLIMKAQKLNEMSDRELDALGKKAREAAEGAQERVDEGIKKKYFVS</sequence>
<dbReference type="InterPro" id="IPR006674">
    <property type="entry name" value="HD_domain"/>
</dbReference>
<dbReference type="InterPro" id="IPR050264">
    <property type="entry name" value="Bact_CCA-adding_enz_type3_sf"/>
</dbReference>
<name>A0A1F5P3X6_9BACT</name>
<dbReference type="InterPro" id="IPR032828">
    <property type="entry name" value="PolyA_RNA-bd"/>
</dbReference>
<proteinExistence type="inferred from homology"/>
<evidence type="ECO:0000256" key="5">
    <source>
        <dbReference type="ARBA" id="ARBA00022723"/>
    </source>
</evidence>
<comment type="caution">
    <text evidence="11">The sequence shown here is derived from an EMBL/GenBank/DDBJ whole genome shotgun (WGS) entry which is preliminary data.</text>
</comment>
<comment type="similarity">
    <text evidence="9">Belongs to the tRNA nucleotidyltransferase/poly(A) polymerase family.</text>
</comment>
<dbReference type="SUPFAM" id="SSF81891">
    <property type="entry name" value="Poly A polymerase C-terminal region-like"/>
    <property type="match status" value="1"/>
</dbReference>
<dbReference type="NCBIfam" id="TIGR00277">
    <property type="entry name" value="HDIG"/>
    <property type="match status" value="1"/>
</dbReference>
<dbReference type="AlphaFoldDB" id="A0A1F5P3X6"/>
<feature type="domain" description="HD/PDEase" evidence="10">
    <location>
        <begin position="294"/>
        <end position="398"/>
    </location>
</feature>
<dbReference type="PANTHER" id="PTHR46173:SF1">
    <property type="entry name" value="CCA TRNA NUCLEOTIDYLTRANSFERASE 1, MITOCHONDRIAL"/>
    <property type="match status" value="1"/>
</dbReference>
<gene>
    <name evidence="11" type="ORF">A2846_02310</name>
</gene>
<keyword evidence="2 9" id="KW-0808">Transferase</keyword>
<dbReference type="SMART" id="SM00471">
    <property type="entry name" value="HDc"/>
    <property type="match status" value="1"/>
</dbReference>
<dbReference type="CDD" id="cd00077">
    <property type="entry name" value="HDc"/>
    <property type="match status" value="1"/>
</dbReference>
<keyword evidence="6" id="KW-0547">Nucleotide-binding</keyword>
<dbReference type="Proteomes" id="UP000176339">
    <property type="component" value="Unassembled WGS sequence"/>
</dbReference>
<dbReference type="GO" id="GO:0000049">
    <property type="term" value="F:tRNA binding"/>
    <property type="evidence" value="ECO:0007669"/>
    <property type="project" value="TreeGrafter"/>
</dbReference>
<dbReference type="InterPro" id="IPR003607">
    <property type="entry name" value="HD/PDEase_dom"/>
</dbReference>
<dbReference type="EMBL" id="MFEN01000005">
    <property type="protein sequence ID" value="OGE84552.1"/>
    <property type="molecule type" value="Genomic_DNA"/>
</dbReference>
<dbReference type="Pfam" id="PF12627">
    <property type="entry name" value="PolyA_pol_RNAbd"/>
    <property type="match status" value="1"/>
</dbReference>
<dbReference type="Pfam" id="PF01966">
    <property type="entry name" value="HD"/>
    <property type="match status" value="1"/>
</dbReference>
<keyword evidence="5" id="KW-0479">Metal-binding</keyword>
<evidence type="ECO:0000256" key="1">
    <source>
        <dbReference type="ARBA" id="ARBA00001946"/>
    </source>
</evidence>
<dbReference type="PANTHER" id="PTHR46173">
    <property type="entry name" value="CCA TRNA NUCLEOTIDYLTRANSFERASE 1, MITOCHONDRIAL"/>
    <property type="match status" value="1"/>
</dbReference>
<keyword evidence="3" id="KW-0819">tRNA processing</keyword>
<evidence type="ECO:0000313" key="12">
    <source>
        <dbReference type="Proteomes" id="UP000176339"/>
    </source>
</evidence>
<protein>
    <recommendedName>
        <fullName evidence="10">HD/PDEase domain-containing protein</fullName>
    </recommendedName>
</protein>
<dbReference type="CDD" id="cd05398">
    <property type="entry name" value="NT_ClassII-CCAase"/>
    <property type="match status" value="1"/>
</dbReference>
<evidence type="ECO:0000256" key="6">
    <source>
        <dbReference type="ARBA" id="ARBA00022741"/>
    </source>
</evidence>
<evidence type="ECO:0000313" key="11">
    <source>
        <dbReference type="EMBL" id="OGE84552.1"/>
    </source>
</evidence>
<dbReference type="InterPro" id="IPR032810">
    <property type="entry name" value="CCA-adding_enz_C"/>
</dbReference>
<organism evidence="11 12">
    <name type="scientific">Candidatus Doudnabacteria bacterium RIFCSPHIGHO2_01_FULL_49_9</name>
    <dbReference type="NCBI Taxonomy" id="1817827"/>
    <lineage>
        <taxon>Bacteria</taxon>
        <taxon>Candidatus Doudnaibacteriota</taxon>
    </lineage>
</organism>
<dbReference type="Gene3D" id="3.30.460.10">
    <property type="entry name" value="Beta Polymerase, domain 2"/>
    <property type="match status" value="1"/>
</dbReference>
<keyword evidence="4" id="KW-0548">Nucleotidyltransferase</keyword>
<dbReference type="SUPFAM" id="SSF81301">
    <property type="entry name" value="Nucleotidyltransferase"/>
    <property type="match status" value="1"/>
</dbReference>
<dbReference type="GO" id="GO:0016779">
    <property type="term" value="F:nucleotidyltransferase activity"/>
    <property type="evidence" value="ECO:0007669"/>
    <property type="project" value="UniProtKB-KW"/>
</dbReference>